<dbReference type="InterPro" id="IPR001492">
    <property type="entry name" value="Flagellin"/>
</dbReference>
<evidence type="ECO:0000259" key="2">
    <source>
        <dbReference type="Pfam" id="PF00669"/>
    </source>
</evidence>
<organism evidence="4">
    <name type="scientific">marine metagenome</name>
    <dbReference type="NCBI Taxonomy" id="408172"/>
    <lineage>
        <taxon>unclassified sequences</taxon>
        <taxon>metagenomes</taxon>
        <taxon>ecological metagenomes</taxon>
    </lineage>
</organism>
<dbReference type="Pfam" id="PF00700">
    <property type="entry name" value="Flagellin_C"/>
    <property type="match status" value="1"/>
</dbReference>
<dbReference type="Gene3D" id="6.10.10.10">
    <property type="entry name" value="Flagellar export chaperone, C-terminal domain"/>
    <property type="match status" value="1"/>
</dbReference>
<dbReference type="GO" id="GO:0009288">
    <property type="term" value="C:bacterial-type flagellum"/>
    <property type="evidence" value="ECO:0007669"/>
    <property type="project" value="InterPro"/>
</dbReference>
<keyword evidence="1" id="KW-0975">Bacterial flagellum</keyword>
<name>A0A381NSG4_9ZZZZ</name>
<dbReference type="InterPro" id="IPR001029">
    <property type="entry name" value="Flagellin_N"/>
</dbReference>
<evidence type="ECO:0000259" key="3">
    <source>
        <dbReference type="Pfam" id="PF00700"/>
    </source>
</evidence>
<dbReference type="SUPFAM" id="SSF64518">
    <property type="entry name" value="Phase 1 flagellin"/>
    <property type="match status" value="1"/>
</dbReference>
<sequence length="535" mass="57676">MRIRSNVTSLNTLRHSDNNLKNIRSSIEKLSSGSKINRGADDPASLVASERLRGQIAGLRQAYNNNASAVAMFQTAEGALSEISNILLSLKQLSVHAANDAINDDTMLAADQREVEDLITTLDRIVKTAEFNGNMLLDGSMGANGASVGDNIRFVGAETWTEGSPLEGYEVDITQVATQPHIRGSVPLTVQNIGDGVTILFSEGGRNVEVDTRFGNMKENIEEVLANYKQDPTRFPAEEVSANIRVIVMNSIKEAFAGSGLALEAFETPEKTFYIQHKDYGSAPTFSVTTNIPGILTKEANVAESSAPGLDVAGKIGDSFTIGKGQYLTAIKRSSPAQGITVQFDRSIGLKEVPVKDELGVVVGKEFVEETQEEIVGSPESPKIEGYIHVSQQTRSVSLGTRPGTEKGFSLKNIRANNLALGVENESGFVSLFDIDLTSRQGANDSGKLIEKAIEEIAVYRGEIGAFQKHAIESNLNSLRIAEENITQGESTIRDTDMAAEMSQLTGNQILLSASQSMQAQANQLPENVLQLLQQ</sequence>
<evidence type="ECO:0000313" key="4">
    <source>
        <dbReference type="EMBL" id="SUZ57500.1"/>
    </source>
</evidence>
<dbReference type="GO" id="GO:0005198">
    <property type="term" value="F:structural molecule activity"/>
    <property type="evidence" value="ECO:0007669"/>
    <property type="project" value="InterPro"/>
</dbReference>
<dbReference type="InterPro" id="IPR046358">
    <property type="entry name" value="Flagellin_C"/>
</dbReference>
<dbReference type="AlphaFoldDB" id="A0A381NSG4"/>
<evidence type="ECO:0000256" key="1">
    <source>
        <dbReference type="ARBA" id="ARBA00023143"/>
    </source>
</evidence>
<reference evidence="4" key="1">
    <citation type="submission" date="2018-05" db="EMBL/GenBank/DDBJ databases">
        <authorList>
            <person name="Lanie J.A."/>
            <person name="Ng W.-L."/>
            <person name="Kazmierczak K.M."/>
            <person name="Andrzejewski T.M."/>
            <person name="Davidsen T.M."/>
            <person name="Wayne K.J."/>
            <person name="Tettelin H."/>
            <person name="Glass J.I."/>
            <person name="Rusch D."/>
            <person name="Podicherti R."/>
            <person name="Tsui H.-C.T."/>
            <person name="Winkler M.E."/>
        </authorList>
    </citation>
    <scope>NUCLEOTIDE SEQUENCE</scope>
</reference>
<accession>A0A381NSG4</accession>
<dbReference type="PANTHER" id="PTHR42792:SF2">
    <property type="entry name" value="FLAGELLIN"/>
    <property type="match status" value="1"/>
</dbReference>
<feature type="domain" description="Flagellin C-terminal" evidence="3">
    <location>
        <begin position="449"/>
        <end position="533"/>
    </location>
</feature>
<proteinExistence type="predicted"/>
<evidence type="ECO:0008006" key="5">
    <source>
        <dbReference type="Google" id="ProtNLM"/>
    </source>
</evidence>
<dbReference type="EMBL" id="UINC01000561">
    <property type="protein sequence ID" value="SUZ57500.1"/>
    <property type="molecule type" value="Genomic_DNA"/>
</dbReference>
<gene>
    <name evidence="4" type="ORF">METZ01_LOCUS10354</name>
</gene>
<dbReference type="InterPro" id="IPR042187">
    <property type="entry name" value="Flagellin_C_sub2"/>
</dbReference>
<dbReference type="Pfam" id="PF00669">
    <property type="entry name" value="Flagellin_N"/>
    <property type="match status" value="1"/>
</dbReference>
<dbReference type="PRINTS" id="PR00207">
    <property type="entry name" value="FLAGELLIN"/>
</dbReference>
<dbReference type="Gene3D" id="1.20.1330.10">
    <property type="entry name" value="f41 fragment of flagellin, N-terminal domain"/>
    <property type="match status" value="2"/>
</dbReference>
<feature type="domain" description="Flagellin N-terminal" evidence="2">
    <location>
        <begin position="3"/>
        <end position="140"/>
    </location>
</feature>
<dbReference type="PANTHER" id="PTHR42792">
    <property type="entry name" value="FLAGELLIN"/>
    <property type="match status" value="1"/>
</dbReference>
<protein>
    <recommendedName>
        <fullName evidence="5">Flagellin N-terminal domain-containing protein</fullName>
    </recommendedName>
</protein>